<dbReference type="EMBL" id="AYZR01000008">
    <property type="protein sequence ID" value="KRM93599.1"/>
    <property type="molecule type" value="Genomic_DNA"/>
</dbReference>
<sequence length="52" mass="5861">MNKEINTLTSILLDLLADLEADATEPSVIIKAEESHVIASLLYEKLKEKKDY</sequence>
<reference evidence="1 2" key="1">
    <citation type="journal article" date="2015" name="Genome Announc.">
        <title>Expanding the biotechnology potential of lactobacilli through comparative genomics of 213 strains and associated genera.</title>
        <authorList>
            <person name="Sun Z."/>
            <person name="Harris H.M."/>
            <person name="McCann A."/>
            <person name="Guo C."/>
            <person name="Argimon S."/>
            <person name="Zhang W."/>
            <person name="Yang X."/>
            <person name="Jeffery I.B."/>
            <person name="Cooney J.C."/>
            <person name="Kagawa T.F."/>
            <person name="Liu W."/>
            <person name="Song Y."/>
            <person name="Salvetti E."/>
            <person name="Wrobel A."/>
            <person name="Rasinkangas P."/>
            <person name="Parkhill J."/>
            <person name="Rea M.C."/>
            <person name="O'Sullivan O."/>
            <person name="Ritari J."/>
            <person name="Douillard F.P."/>
            <person name="Paul Ross R."/>
            <person name="Yang R."/>
            <person name="Briner A.E."/>
            <person name="Felis G.E."/>
            <person name="de Vos W.M."/>
            <person name="Barrangou R."/>
            <person name="Klaenhammer T.R."/>
            <person name="Caufield P.W."/>
            <person name="Cui Y."/>
            <person name="Zhang H."/>
            <person name="O'Toole P.W."/>
        </authorList>
    </citation>
    <scope>NUCLEOTIDE SEQUENCE [LARGE SCALE GENOMIC DNA]</scope>
    <source>
        <strain evidence="1 2">DSM 24302</strain>
    </source>
</reference>
<dbReference type="STRING" id="1423802.FC56_GL000315"/>
<dbReference type="PATRIC" id="fig|1423802.4.peg.325"/>
<dbReference type="RefSeq" id="WP_156410664.1">
    <property type="nucleotide sequence ID" value="NZ_AYZR01000008.1"/>
</dbReference>
<name>A0A0R2CP89_9LACO</name>
<accession>A0A0R2CP89</accession>
<protein>
    <submittedName>
        <fullName evidence="1">Uncharacterized protein</fullName>
    </submittedName>
</protein>
<organism evidence="1 2">
    <name type="scientific">Lentilactobacillus senioris DSM 24302 = JCM 17472</name>
    <dbReference type="NCBI Taxonomy" id="1423802"/>
    <lineage>
        <taxon>Bacteria</taxon>
        <taxon>Bacillati</taxon>
        <taxon>Bacillota</taxon>
        <taxon>Bacilli</taxon>
        <taxon>Lactobacillales</taxon>
        <taxon>Lactobacillaceae</taxon>
        <taxon>Lentilactobacillus</taxon>
    </lineage>
</organism>
<dbReference type="Proteomes" id="UP000051256">
    <property type="component" value="Unassembled WGS sequence"/>
</dbReference>
<comment type="caution">
    <text evidence="1">The sequence shown here is derived from an EMBL/GenBank/DDBJ whole genome shotgun (WGS) entry which is preliminary data.</text>
</comment>
<proteinExistence type="predicted"/>
<evidence type="ECO:0000313" key="1">
    <source>
        <dbReference type="EMBL" id="KRM93599.1"/>
    </source>
</evidence>
<gene>
    <name evidence="1" type="ORF">FC56_GL000315</name>
</gene>
<dbReference type="AlphaFoldDB" id="A0A0R2CP89"/>
<keyword evidence="2" id="KW-1185">Reference proteome</keyword>
<evidence type="ECO:0000313" key="2">
    <source>
        <dbReference type="Proteomes" id="UP000051256"/>
    </source>
</evidence>